<organism evidence="1 2">
    <name type="scientific">Theileria orientalis strain Shintoku</name>
    <dbReference type="NCBI Taxonomy" id="869250"/>
    <lineage>
        <taxon>Eukaryota</taxon>
        <taxon>Sar</taxon>
        <taxon>Alveolata</taxon>
        <taxon>Apicomplexa</taxon>
        <taxon>Aconoidasida</taxon>
        <taxon>Piroplasmida</taxon>
        <taxon>Theileriidae</taxon>
        <taxon>Theileria</taxon>
    </lineage>
</organism>
<protein>
    <submittedName>
        <fullName evidence="1">Uncharacterized protein</fullName>
    </submittedName>
</protein>
<evidence type="ECO:0000313" key="1">
    <source>
        <dbReference type="EMBL" id="BAM40240.1"/>
    </source>
</evidence>
<reference evidence="1 2" key="1">
    <citation type="journal article" date="2012" name="MBio">
        <title>Comparative genome analysis of three eukaryotic parasites with differing abilities to transform leukocytes reveals key mediators of Theileria-induced leukocyte transformation.</title>
        <authorList>
            <person name="Hayashida K."/>
            <person name="Hara Y."/>
            <person name="Abe T."/>
            <person name="Yamasaki C."/>
            <person name="Toyoda A."/>
            <person name="Kosuge T."/>
            <person name="Suzuki Y."/>
            <person name="Sato Y."/>
            <person name="Kawashima S."/>
            <person name="Katayama T."/>
            <person name="Wakaguri H."/>
            <person name="Inoue N."/>
            <person name="Homma K."/>
            <person name="Tada-Umezaki M."/>
            <person name="Yagi Y."/>
            <person name="Fujii Y."/>
            <person name="Habara T."/>
            <person name="Kanehisa M."/>
            <person name="Watanabe H."/>
            <person name="Ito K."/>
            <person name="Gojobori T."/>
            <person name="Sugawara H."/>
            <person name="Imanishi T."/>
            <person name="Weir W."/>
            <person name="Gardner M."/>
            <person name="Pain A."/>
            <person name="Shiels B."/>
            <person name="Hattori M."/>
            <person name="Nene V."/>
            <person name="Sugimoto C."/>
        </authorList>
    </citation>
    <scope>NUCLEOTIDE SEQUENCE [LARGE SCALE GENOMIC DNA]</scope>
    <source>
        <strain evidence="1 2">Shintoku</strain>
    </source>
</reference>
<keyword evidence="2" id="KW-1185">Reference proteome</keyword>
<accession>J4D7K6</accession>
<gene>
    <name evidence="1" type="ORF">TOT_020000501</name>
</gene>
<dbReference type="VEuPathDB" id="PiroplasmaDB:TOT_020000501"/>
<dbReference type="Proteomes" id="UP000003786">
    <property type="component" value="Chromosome 2"/>
</dbReference>
<sequence length="51" mass="5745">MRSNKLKEKKASKISKITCDKGENFPKKSKVKGGIRQIKKGIKNAEINQTN</sequence>
<proteinExistence type="predicted"/>
<evidence type="ECO:0000313" key="2">
    <source>
        <dbReference type="Proteomes" id="UP000003786"/>
    </source>
</evidence>
<dbReference type="RefSeq" id="XP_009690541.1">
    <property type="nucleotide sequence ID" value="XM_009692246.1"/>
</dbReference>
<name>J4D7K6_THEOR</name>
<dbReference type="EMBL" id="AP011947">
    <property type="protein sequence ID" value="BAM40240.1"/>
    <property type="molecule type" value="Genomic_DNA"/>
</dbReference>
<dbReference type="AlphaFoldDB" id="J4D7K6"/>
<dbReference type="KEGG" id="tot:TOT_020000501"/>
<dbReference type="GeneID" id="20714644"/>